<feature type="domain" description="F-box" evidence="2">
    <location>
        <begin position="36"/>
        <end position="72"/>
    </location>
</feature>
<dbReference type="SUPFAM" id="SSF52047">
    <property type="entry name" value="RNI-like"/>
    <property type="match status" value="1"/>
</dbReference>
<dbReference type="InterPro" id="IPR032675">
    <property type="entry name" value="LRR_dom_sf"/>
</dbReference>
<dbReference type="STRING" id="71139.A0A059CX02"/>
<dbReference type="eggNOG" id="ENOG502R87Z">
    <property type="taxonomic scope" value="Eukaryota"/>
</dbReference>
<feature type="region of interest" description="Disordered" evidence="1">
    <location>
        <begin position="1"/>
        <end position="32"/>
    </location>
</feature>
<proteinExistence type="predicted"/>
<organism evidence="3">
    <name type="scientific">Eucalyptus grandis</name>
    <name type="common">Flooded gum</name>
    <dbReference type="NCBI Taxonomy" id="71139"/>
    <lineage>
        <taxon>Eukaryota</taxon>
        <taxon>Viridiplantae</taxon>
        <taxon>Streptophyta</taxon>
        <taxon>Embryophyta</taxon>
        <taxon>Tracheophyta</taxon>
        <taxon>Spermatophyta</taxon>
        <taxon>Magnoliopsida</taxon>
        <taxon>eudicotyledons</taxon>
        <taxon>Gunneridae</taxon>
        <taxon>Pentapetalae</taxon>
        <taxon>rosids</taxon>
        <taxon>malvids</taxon>
        <taxon>Myrtales</taxon>
        <taxon>Myrtaceae</taxon>
        <taxon>Myrtoideae</taxon>
        <taxon>Eucalypteae</taxon>
        <taxon>Eucalyptus</taxon>
    </lineage>
</organism>
<dbReference type="InterPro" id="IPR036047">
    <property type="entry name" value="F-box-like_dom_sf"/>
</dbReference>
<dbReference type="InterPro" id="IPR053781">
    <property type="entry name" value="F-box_AtFBL13-like"/>
</dbReference>
<dbReference type="AlphaFoldDB" id="A0A059CX02"/>
<dbReference type="InterPro" id="IPR053197">
    <property type="entry name" value="F-box_SCFL_complex_component"/>
</dbReference>
<dbReference type="SMART" id="SM00256">
    <property type="entry name" value="FBOX"/>
    <property type="match status" value="1"/>
</dbReference>
<dbReference type="InParanoid" id="A0A059CX02"/>
<evidence type="ECO:0000256" key="1">
    <source>
        <dbReference type="SAM" id="MobiDB-lite"/>
    </source>
</evidence>
<dbReference type="Gramene" id="KCW82716">
    <property type="protein sequence ID" value="KCW82716"/>
    <property type="gene ID" value="EUGRSUZ_C04093"/>
</dbReference>
<reference evidence="3" key="1">
    <citation type="submission" date="2013-07" db="EMBL/GenBank/DDBJ databases">
        <title>The genome of Eucalyptus grandis.</title>
        <authorList>
            <person name="Schmutz J."/>
            <person name="Hayes R."/>
            <person name="Myburg A."/>
            <person name="Tuskan G."/>
            <person name="Grattapaglia D."/>
            <person name="Rokhsar D.S."/>
        </authorList>
    </citation>
    <scope>NUCLEOTIDE SEQUENCE</scope>
    <source>
        <tissue evidence="3">Leaf extractions</tissue>
    </source>
</reference>
<dbReference type="PANTHER" id="PTHR34223">
    <property type="entry name" value="OS11G0201299 PROTEIN"/>
    <property type="match status" value="1"/>
</dbReference>
<dbReference type="Gene3D" id="1.20.1280.50">
    <property type="match status" value="1"/>
</dbReference>
<dbReference type="InterPro" id="IPR001810">
    <property type="entry name" value="F-box_dom"/>
</dbReference>
<dbReference type="EMBL" id="KK198755">
    <property type="protein sequence ID" value="KCW82716.1"/>
    <property type="molecule type" value="Genomic_DNA"/>
</dbReference>
<name>A0A059CX02_EUCGR</name>
<dbReference type="InterPro" id="IPR055411">
    <property type="entry name" value="LRR_FXL15/At3g58940/PEG3-like"/>
</dbReference>
<dbReference type="SUPFAM" id="SSF81383">
    <property type="entry name" value="F-box domain"/>
    <property type="match status" value="1"/>
</dbReference>
<dbReference type="Pfam" id="PF00646">
    <property type="entry name" value="F-box"/>
    <property type="match status" value="1"/>
</dbReference>
<dbReference type="CDD" id="cd22160">
    <property type="entry name" value="F-box_AtFBL13-like"/>
    <property type="match status" value="1"/>
</dbReference>
<evidence type="ECO:0000259" key="2">
    <source>
        <dbReference type="PROSITE" id="PS50181"/>
    </source>
</evidence>
<dbReference type="FunCoup" id="A0A059CX02">
    <property type="interactions" value="1780"/>
</dbReference>
<accession>A0A059CX02</accession>
<protein>
    <recommendedName>
        <fullName evidence="2">F-box domain-containing protein</fullName>
    </recommendedName>
</protein>
<sequence>MAKIEFSANPTHLPKHPHPQTSPPPPSNRDETRNSVDYISELPIGIILHIFSFLTSKDAIKTSVLSKQWRYIWTANPRISFSMPPCYNRRMLRSFTAIVDVVLLRCTAVKVKSFHFDATRLFYNSWLRFAVGPTFHRWLRFAVKHDIEEVSMFLDHDIYTLPKFFFRCTTMVSFHVSHCHFSMMGAVNWSSLKRLRIDHAKLEDNAITRLLKGCPVLEFFELKGCWGYEHIKIESRGLRELVIDSHKYDFVHGQILKISAPHLLKLRILGDCERGEFKIDKVSSFVEVELNFKMDYYVSGQLQAQSQGDLVRRLIQSLHHVTKLVMGNLCLQVLSFMEARGVFLPSLECRHLVLRVAENHEGAPGIVKILESSPHLEKLFLQMACRPTFMVNNC</sequence>
<dbReference type="Gene3D" id="3.80.10.10">
    <property type="entry name" value="Ribonuclease Inhibitor"/>
    <property type="match status" value="1"/>
</dbReference>
<gene>
    <name evidence="3" type="ORF">EUGRSUZ_C04093</name>
</gene>
<dbReference type="PROSITE" id="PS50181">
    <property type="entry name" value="FBOX"/>
    <property type="match status" value="1"/>
</dbReference>
<evidence type="ECO:0000313" key="3">
    <source>
        <dbReference type="EMBL" id="KCW82716.1"/>
    </source>
</evidence>
<dbReference type="OMA" id="ESHINDW"/>
<dbReference type="Pfam" id="PF24758">
    <property type="entry name" value="LRR_At5g56370"/>
    <property type="match status" value="1"/>
</dbReference>
<dbReference type="PANTHER" id="PTHR34223:SF51">
    <property type="entry name" value="OS06G0556300 PROTEIN"/>
    <property type="match status" value="1"/>
</dbReference>